<dbReference type="Proteomes" id="UP000319716">
    <property type="component" value="Unassembled WGS sequence"/>
</dbReference>
<organism evidence="1 2">
    <name type="scientific">Sporolactobacillus inulinus</name>
    <dbReference type="NCBI Taxonomy" id="2078"/>
    <lineage>
        <taxon>Bacteria</taxon>
        <taxon>Bacillati</taxon>
        <taxon>Bacillota</taxon>
        <taxon>Bacilli</taxon>
        <taxon>Bacillales</taxon>
        <taxon>Sporolactobacillaceae</taxon>
        <taxon>Sporolactobacillus</taxon>
    </lineage>
</organism>
<gene>
    <name evidence="1" type="ORF">NBRC111894_2985</name>
</gene>
<evidence type="ECO:0000313" key="2">
    <source>
        <dbReference type="Proteomes" id="UP000319716"/>
    </source>
</evidence>
<dbReference type="AlphaFoldDB" id="A0A4Y1ZEP6"/>
<dbReference type="SUPFAM" id="SSF53187">
    <property type="entry name" value="Zn-dependent exopeptidases"/>
    <property type="match status" value="1"/>
</dbReference>
<reference evidence="1 2" key="1">
    <citation type="submission" date="2017-11" db="EMBL/GenBank/DDBJ databases">
        <title>Draft Genome Sequence of Sporolactobacillus inulinus NBRC 111894 Isolated from Koso, a Japanese Sugar-Vegetable Fermented Beverage.</title>
        <authorList>
            <person name="Chiou T.Y."/>
            <person name="Oshima K."/>
            <person name="Suda W."/>
            <person name="Hattori M."/>
            <person name="Takahashi T."/>
        </authorList>
    </citation>
    <scope>NUCLEOTIDE SEQUENCE [LARGE SCALE GENOMIC DNA]</scope>
    <source>
        <strain evidence="1 2">NBRC111894</strain>
    </source>
</reference>
<comment type="caution">
    <text evidence="1">The sequence shown here is derived from an EMBL/GenBank/DDBJ whole genome shotgun (WGS) entry which is preliminary data.</text>
</comment>
<evidence type="ECO:0000313" key="1">
    <source>
        <dbReference type="EMBL" id="GAY77431.1"/>
    </source>
</evidence>
<dbReference type="RefSeq" id="WP_262392995.1">
    <property type="nucleotide sequence ID" value="NZ_BEXB01000026.1"/>
</dbReference>
<proteinExistence type="predicted"/>
<accession>A0A4Y1ZEP6</accession>
<protein>
    <submittedName>
        <fullName evidence="1">Acetylornithine deacetylase</fullName>
        <ecNumber evidence="1">3.5.1.16</ecNumber>
    </submittedName>
</protein>
<dbReference type="GO" id="GO:0008777">
    <property type="term" value="F:acetylornithine deacetylase activity"/>
    <property type="evidence" value="ECO:0007669"/>
    <property type="project" value="UniProtKB-EC"/>
</dbReference>
<name>A0A4Y1ZEP6_9BACL</name>
<keyword evidence="1" id="KW-0378">Hydrolase</keyword>
<dbReference type="Gene3D" id="3.40.630.10">
    <property type="entry name" value="Zn peptidases"/>
    <property type="match status" value="1"/>
</dbReference>
<dbReference type="EMBL" id="BEXB01000026">
    <property type="protein sequence ID" value="GAY77431.1"/>
    <property type="molecule type" value="Genomic_DNA"/>
</dbReference>
<dbReference type="EC" id="3.5.1.16" evidence="1"/>
<sequence>MKKSFPIAVVGPGYPPAAHQPNEYVARKPFFDSIRIYKKIAADFLR</sequence>